<keyword evidence="1" id="KW-0732">Signal</keyword>
<dbReference type="AlphaFoldDB" id="A0A1H7ZJW5"/>
<sequence>MKKIFIIFLSAFFGYANAQIGIKIAEPVGVLDINGDLNIRSSLRTGGTDNVKGNAGATGTIFHNNADLQVNDWKEIKIADGQGSMSVFFINTAKDQHGAVFTENGNSVPYTENSEITTDWKVLEDTEYAFSVSNAVNKIVFTFQTTAQKMGNGNSSSGFACGIFLDNYLKAVRTDVLLGPEGSYKIFNLNATLTNIPPKNDYKVKAACIKRTLNGGTLGIGKPATDNNPYLNATMSQSILTTSVLQSYQ</sequence>
<name>A0A1H7ZJW5_9FLAO</name>
<dbReference type="RefSeq" id="WP_089999955.1">
    <property type="nucleotide sequence ID" value="NZ_FOBV01000004.1"/>
</dbReference>
<protein>
    <submittedName>
        <fullName evidence="2">Uncharacterized protein</fullName>
    </submittedName>
</protein>
<reference evidence="3" key="1">
    <citation type="submission" date="2016-10" db="EMBL/GenBank/DDBJ databases">
        <authorList>
            <person name="Varghese N."/>
            <person name="Submissions S."/>
        </authorList>
    </citation>
    <scope>NUCLEOTIDE SEQUENCE [LARGE SCALE GENOMIC DNA]</scope>
    <source>
        <strain evidence="3">DSM 17453</strain>
    </source>
</reference>
<keyword evidence="3" id="KW-1185">Reference proteome</keyword>
<dbReference type="STRING" id="295069.SAMN05421856_104286"/>
<evidence type="ECO:0000313" key="3">
    <source>
        <dbReference type="Proteomes" id="UP000199450"/>
    </source>
</evidence>
<proteinExistence type="predicted"/>
<dbReference type="OrthoDB" id="1273065at2"/>
<gene>
    <name evidence="2" type="ORF">SAMN05421856_104286</name>
</gene>
<dbReference type="Proteomes" id="UP000199450">
    <property type="component" value="Unassembled WGS sequence"/>
</dbReference>
<accession>A0A1H7ZJW5</accession>
<organism evidence="2 3">
    <name type="scientific">Chryseobacterium taichungense</name>
    <dbReference type="NCBI Taxonomy" id="295069"/>
    <lineage>
        <taxon>Bacteria</taxon>
        <taxon>Pseudomonadati</taxon>
        <taxon>Bacteroidota</taxon>
        <taxon>Flavobacteriia</taxon>
        <taxon>Flavobacteriales</taxon>
        <taxon>Weeksellaceae</taxon>
        <taxon>Chryseobacterium group</taxon>
        <taxon>Chryseobacterium</taxon>
    </lineage>
</organism>
<evidence type="ECO:0000256" key="1">
    <source>
        <dbReference type="SAM" id="SignalP"/>
    </source>
</evidence>
<feature type="chain" id="PRO_5011634278" evidence="1">
    <location>
        <begin position="19"/>
        <end position="249"/>
    </location>
</feature>
<evidence type="ECO:0000313" key="2">
    <source>
        <dbReference type="EMBL" id="SEM57828.1"/>
    </source>
</evidence>
<feature type="signal peptide" evidence="1">
    <location>
        <begin position="1"/>
        <end position="18"/>
    </location>
</feature>
<dbReference type="EMBL" id="FOBV01000004">
    <property type="protein sequence ID" value="SEM57828.1"/>
    <property type="molecule type" value="Genomic_DNA"/>
</dbReference>